<dbReference type="RefSeq" id="WP_143100490.1">
    <property type="nucleotide sequence ID" value="NZ_CP031598.1"/>
</dbReference>
<protein>
    <recommendedName>
        <fullName evidence="2">Endonuclease/exonuclease/phosphatase domain-containing protein</fullName>
    </recommendedName>
</protein>
<keyword evidence="1" id="KW-0812">Transmembrane</keyword>
<keyword evidence="1" id="KW-1133">Transmembrane helix</keyword>
<keyword evidence="1" id="KW-0472">Membrane</keyword>
<dbReference type="OrthoDB" id="3808618at2"/>
<accession>A0A5P3A5W6</accession>
<organism evidence="3 4">
    <name type="scientific">Roseovarius indicus</name>
    <dbReference type="NCBI Taxonomy" id="540747"/>
    <lineage>
        <taxon>Bacteria</taxon>
        <taxon>Pseudomonadati</taxon>
        <taxon>Pseudomonadota</taxon>
        <taxon>Alphaproteobacteria</taxon>
        <taxon>Rhodobacterales</taxon>
        <taxon>Roseobacteraceae</taxon>
        <taxon>Roseovarius</taxon>
    </lineage>
</organism>
<dbReference type="AlphaFoldDB" id="A0A5P3A5W6"/>
<evidence type="ECO:0000259" key="2">
    <source>
        <dbReference type="Pfam" id="PF03372"/>
    </source>
</evidence>
<dbReference type="Proteomes" id="UP000325785">
    <property type="component" value="Chromosome"/>
</dbReference>
<dbReference type="SUPFAM" id="SSF56219">
    <property type="entry name" value="DNase I-like"/>
    <property type="match status" value="1"/>
</dbReference>
<dbReference type="InterPro" id="IPR005135">
    <property type="entry name" value="Endo/exonuclease/phosphatase"/>
</dbReference>
<dbReference type="GO" id="GO:0003824">
    <property type="term" value="F:catalytic activity"/>
    <property type="evidence" value="ECO:0007669"/>
    <property type="project" value="InterPro"/>
</dbReference>
<evidence type="ECO:0000313" key="4">
    <source>
        <dbReference type="Proteomes" id="UP000325785"/>
    </source>
</evidence>
<dbReference type="EMBL" id="CP031598">
    <property type="protein sequence ID" value="QEW24672.1"/>
    <property type="molecule type" value="Genomic_DNA"/>
</dbReference>
<dbReference type="InterPro" id="IPR036691">
    <property type="entry name" value="Endo/exonu/phosph_ase_sf"/>
</dbReference>
<sequence length="302" mass="32635">MARTRHVTALSRQGEMVKTLVRILAALALKALGLSFAGALHPVGDSLAVFRVGLAFLALLLVLGTGLPRGWRLTGVALCLAASGSVFWHKLPPAEPGPLILYQKNMFHRNSDIEGLARDILAVSPDIVTLQEVSVENEALLDLLWDAYPNQHLCRYTPRSGIAVLTRLETSGTPFCSENIGLAGVEVQTDSGPVWAMALHSAWPYPGIQPGQMAWLYWYLGQVDRTAVIGGDFNMVPWSHTLRRVAETSGLERAGPSRPTFQLGPAPLPIDHVFAPYGGRTEARGLLGSDHRGIVAHVSVTD</sequence>
<feature type="domain" description="Endonuclease/exonuclease/phosphatase" evidence="2">
    <location>
        <begin position="105"/>
        <end position="291"/>
    </location>
</feature>
<gene>
    <name evidence="3" type="ORF">RIdsm_00454</name>
</gene>
<feature type="transmembrane region" description="Helical" evidence="1">
    <location>
        <begin position="20"/>
        <end position="40"/>
    </location>
</feature>
<proteinExistence type="predicted"/>
<dbReference type="Pfam" id="PF03372">
    <property type="entry name" value="Exo_endo_phos"/>
    <property type="match status" value="1"/>
</dbReference>
<evidence type="ECO:0000256" key="1">
    <source>
        <dbReference type="SAM" id="Phobius"/>
    </source>
</evidence>
<name>A0A5P3A5W6_9RHOB</name>
<dbReference type="KEGG" id="rid:RIdsm_00454"/>
<reference evidence="3 4" key="1">
    <citation type="submission" date="2018-08" db="EMBL/GenBank/DDBJ databases">
        <title>Genetic Globetrotter - A new plasmid hitch-hiking vast phylogenetic and geographic distances.</title>
        <authorList>
            <person name="Vollmers J."/>
            <person name="Petersen J."/>
        </authorList>
    </citation>
    <scope>NUCLEOTIDE SEQUENCE [LARGE SCALE GENOMIC DNA]</scope>
    <source>
        <strain evidence="3 4">DSM 26383</strain>
    </source>
</reference>
<feature type="transmembrane region" description="Helical" evidence="1">
    <location>
        <begin position="46"/>
        <end position="63"/>
    </location>
</feature>
<evidence type="ECO:0000313" key="3">
    <source>
        <dbReference type="EMBL" id="QEW24672.1"/>
    </source>
</evidence>
<dbReference type="Gene3D" id="3.60.10.10">
    <property type="entry name" value="Endonuclease/exonuclease/phosphatase"/>
    <property type="match status" value="1"/>
</dbReference>